<comment type="caution">
    <text evidence="2">The sequence shown here is derived from an EMBL/GenBank/DDBJ whole genome shotgun (WGS) entry which is preliminary data.</text>
</comment>
<sequence>MWWTSLWVCPAVAVVVHLYWLSATVNATGEGFPAMEPSSLLAEQALFVQRLWHLLWTGRLALEQLASAELRAAVLLLLGALSARAL</sequence>
<dbReference type="EMBL" id="CAUYUJ010014978">
    <property type="protein sequence ID" value="CAK0848428.1"/>
    <property type="molecule type" value="Genomic_DNA"/>
</dbReference>
<evidence type="ECO:0008006" key="4">
    <source>
        <dbReference type="Google" id="ProtNLM"/>
    </source>
</evidence>
<feature type="signal peptide" evidence="1">
    <location>
        <begin position="1"/>
        <end position="27"/>
    </location>
</feature>
<accession>A0ABN9TQN2</accession>
<name>A0ABN9TQN2_9DINO</name>
<keyword evidence="3" id="KW-1185">Reference proteome</keyword>
<gene>
    <name evidence="2" type="ORF">PCOR1329_LOCUS41365</name>
</gene>
<dbReference type="Proteomes" id="UP001189429">
    <property type="component" value="Unassembled WGS sequence"/>
</dbReference>
<feature type="chain" id="PRO_5045239132" description="Secreted protein" evidence="1">
    <location>
        <begin position="28"/>
        <end position="86"/>
    </location>
</feature>
<proteinExistence type="predicted"/>
<reference evidence="2" key="1">
    <citation type="submission" date="2023-10" db="EMBL/GenBank/DDBJ databases">
        <authorList>
            <person name="Chen Y."/>
            <person name="Shah S."/>
            <person name="Dougan E. K."/>
            <person name="Thang M."/>
            <person name="Chan C."/>
        </authorList>
    </citation>
    <scope>NUCLEOTIDE SEQUENCE [LARGE SCALE GENOMIC DNA]</scope>
</reference>
<evidence type="ECO:0000256" key="1">
    <source>
        <dbReference type="SAM" id="SignalP"/>
    </source>
</evidence>
<evidence type="ECO:0000313" key="3">
    <source>
        <dbReference type="Proteomes" id="UP001189429"/>
    </source>
</evidence>
<evidence type="ECO:0000313" key="2">
    <source>
        <dbReference type="EMBL" id="CAK0848428.1"/>
    </source>
</evidence>
<keyword evidence="1" id="KW-0732">Signal</keyword>
<protein>
    <recommendedName>
        <fullName evidence="4">Secreted protein</fullName>
    </recommendedName>
</protein>
<organism evidence="2 3">
    <name type="scientific">Prorocentrum cordatum</name>
    <dbReference type="NCBI Taxonomy" id="2364126"/>
    <lineage>
        <taxon>Eukaryota</taxon>
        <taxon>Sar</taxon>
        <taxon>Alveolata</taxon>
        <taxon>Dinophyceae</taxon>
        <taxon>Prorocentrales</taxon>
        <taxon>Prorocentraceae</taxon>
        <taxon>Prorocentrum</taxon>
    </lineage>
</organism>